<protein>
    <recommendedName>
        <fullName evidence="4">Zinc resistance-associated protein</fullName>
    </recommendedName>
</protein>
<dbReference type="InterPro" id="IPR025961">
    <property type="entry name" value="Metal_resist"/>
</dbReference>
<dbReference type="RefSeq" id="WP_150000067.1">
    <property type="nucleotide sequence ID" value="NZ_BKCL01000003.1"/>
</dbReference>
<dbReference type="AlphaFoldDB" id="A0A5A7MQZ8"/>
<dbReference type="Proteomes" id="UP000322084">
    <property type="component" value="Unassembled WGS sequence"/>
</dbReference>
<proteinExistence type="predicted"/>
<comment type="caution">
    <text evidence="2">The sequence shown here is derived from an EMBL/GenBank/DDBJ whole genome shotgun (WGS) entry which is preliminary data.</text>
</comment>
<dbReference type="EMBL" id="BKCL01000003">
    <property type="protein sequence ID" value="GEQ97633.1"/>
    <property type="molecule type" value="Genomic_DNA"/>
</dbReference>
<sequence length="181" mass="20765">MTTGLPKWNIVLMVFLALSLAANVFFGSVFAGHALFGPDRQDYQETKDNHGDRYSLRLELRALNAALSDEARKPLREELRQTKRNLHTQIDDLHQIRREIRTLLAAPQLDESALSDAFERLNTALSDLQRPLQGIIVRSASRMTPHERAEMARALARKSDDREKDKAPAHKRQDKKDQERD</sequence>
<gene>
    <name evidence="2" type="ORF">JCM17844_12700</name>
</gene>
<accession>A0A5A7MQZ8</accession>
<feature type="compositionally biased region" description="Basic and acidic residues" evidence="1">
    <location>
        <begin position="144"/>
        <end position="168"/>
    </location>
</feature>
<name>A0A5A7MQZ8_9PROT</name>
<dbReference type="Pfam" id="PF13801">
    <property type="entry name" value="Metal_resist"/>
    <property type="match status" value="1"/>
</dbReference>
<evidence type="ECO:0000313" key="3">
    <source>
        <dbReference type="Proteomes" id="UP000322084"/>
    </source>
</evidence>
<reference evidence="2 3" key="1">
    <citation type="submission" date="2019-09" db="EMBL/GenBank/DDBJ databases">
        <title>NBRP : Genome information of microbial organism related human and environment.</title>
        <authorList>
            <person name="Hattori M."/>
            <person name="Oshima K."/>
            <person name="Inaba H."/>
            <person name="Suda W."/>
            <person name="Sakamoto M."/>
            <person name="Iino T."/>
            <person name="Kitahara M."/>
            <person name="Oshida Y."/>
            <person name="Iida T."/>
            <person name="Kudo T."/>
            <person name="Itoh T."/>
            <person name="Ohkuma M."/>
        </authorList>
    </citation>
    <scope>NUCLEOTIDE SEQUENCE [LARGE SCALE GENOMIC DNA]</scope>
    <source>
        <strain evidence="2 3">Hi-2</strain>
    </source>
</reference>
<evidence type="ECO:0008006" key="4">
    <source>
        <dbReference type="Google" id="ProtNLM"/>
    </source>
</evidence>
<feature type="region of interest" description="Disordered" evidence="1">
    <location>
        <begin position="141"/>
        <end position="181"/>
    </location>
</feature>
<organism evidence="2 3">
    <name type="scientific">Iodidimonas gelatinilytica</name>
    <dbReference type="NCBI Taxonomy" id="1236966"/>
    <lineage>
        <taxon>Bacteria</taxon>
        <taxon>Pseudomonadati</taxon>
        <taxon>Pseudomonadota</taxon>
        <taxon>Alphaproteobacteria</taxon>
        <taxon>Iodidimonadales</taxon>
        <taxon>Iodidimonadaceae</taxon>
        <taxon>Iodidimonas</taxon>
    </lineage>
</organism>
<evidence type="ECO:0000256" key="1">
    <source>
        <dbReference type="SAM" id="MobiDB-lite"/>
    </source>
</evidence>
<evidence type="ECO:0000313" key="2">
    <source>
        <dbReference type="EMBL" id="GEQ97633.1"/>
    </source>
</evidence>